<dbReference type="PROSITE" id="PS50071">
    <property type="entry name" value="HOMEOBOX_2"/>
    <property type="match status" value="1"/>
</dbReference>
<organism evidence="8 9">
    <name type="scientific">Heterobasidion irregulare (strain TC 32-1)</name>
    <dbReference type="NCBI Taxonomy" id="747525"/>
    <lineage>
        <taxon>Eukaryota</taxon>
        <taxon>Fungi</taxon>
        <taxon>Dikarya</taxon>
        <taxon>Basidiomycota</taxon>
        <taxon>Agaricomycotina</taxon>
        <taxon>Agaricomycetes</taxon>
        <taxon>Russulales</taxon>
        <taxon>Bondarzewiaceae</taxon>
        <taxon>Heterobasidion</taxon>
        <taxon>Heterobasidion annosum species complex</taxon>
    </lineage>
</organism>
<dbReference type="AlphaFoldDB" id="W4K867"/>
<evidence type="ECO:0000256" key="1">
    <source>
        <dbReference type="ARBA" id="ARBA00005800"/>
    </source>
</evidence>
<accession>W4K867</accession>
<dbReference type="GO" id="GO:0006355">
    <property type="term" value="P:regulation of DNA-templated transcription"/>
    <property type="evidence" value="ECO:0007669"/>
    <property type="project" value="InterPro"/>
</dbReference>
<feature type="compositionally biased region" description="Polar residues" evidence="6">
    <location>
        <begin position="601"/>
        <end position="612"/>
    </location>
</feature>
<dbReference type="OrthoDB" id="10056939at2759"/>
<dbReference type="InterPro" id="IPR001356">
    <property type="entry name" value="HD"/>
</dbReference>
<dbReference type="STRING" id="747525.W4K867"/>
<evidence type="ECO:0000256" key="6">
    <source>
        <dbReference type="SAM" id="MobiDB-lite"/>
    </source>
</evidence>
<feature type="compositionally biased region" description="Polar residues" evidence="6">
    <location>
        <begin position="52"/>
        <end position="67"/>
    </location>
</feature>
<keyword evidence="2 5" id="KW-0238">DNA-binding</keyword>
<dbReference type="InParanoid" id="W4K867"/>
<dbReference type="Pfam" id="PF05920">
    <property type="entry name" value="Homeobox_KN"/>
    <property type="match status" value="1"/>
</dbReference>
<keyword evidence="9" id="KW-1185">Reference proteome</keyword>
<dbReference type="Proteomes" id="UP000030671">
    <property type="component" value="Unassembled WGS sequence"/>
</dbReference>
<feature type="compositionally biased region" description="Low complexity" evidence="6">
    <location>
        <begin position="262"/>
        <end position="274"/>
    </location>
</feature>
<feature type="region of interest" description="Disordered" evidence="6">
    <location>
        <begin position="86"/>
        <end position="307"/>
    </location>
</feature>
<evidence type="ECO:0000313" key="9">
    <source>
        <dbReference type="Proteomes" id="UP000030671"/>
    </source>
</evidence>
<dbReference type="InterPro" id="IPR009057">
    <property type="entry name" value="Homeodomain-like_sf"/>
</dbReference>
<dbReference type="EMBL" id="KI925458">
    <property type="protein sequence ID" value="ETW82022.1"/>
    <property type="molecule type" value="Genomic_DNA"/>
</dbReference>
<dbReference type="PANTHER" id="PTHR11850">
    <property type="entry name" value="HOMEOBOX PROTEIN TRANSCRIPTION FACTORS"/>
    <property type="match status" value="1"/>
</dbReference>
<feature type="region of interest" description="Disordered" evidence="6">
    <location>
        <begin position="522"/>
        <end position="612"/>
    </location>
</feature>
<evidence type="ECO:0000256" key="5">
    <source>
        <dbReference type="PROSITE-ProRule" id="PRU00108"/>
    </source>
</evidence>
<sequence>MSSSATSADSDISSVLSRAEKRAPSPSHSPHPKRQRASVAVDQQVWDADPHQATTQSDAVDGSSSPKIQLPSIFSAFEDPFRQEARRASLPALSSEAPRGRLPAYQTSSRAQPSATHPHVPSALASYQFPPTQPQPQPQSQPQSQPYADDEKAYRPRLSADTQLGLSFSDPSSSLPSATTALSGPANASSNYSSPLSPDYTLPRSQGLPPLQFSESDHWSTHPSSVSLPGIVRPSSTPGHTPALGLKYEDSIRHTSLAGPYNMSQNNNSQSASMYGGAARISGQDRRTSYAQSSSTEGTKDDWSFPSPDFLLPSTNISYATSASTNSAGASPSPSRSPGTASVPPPPPQLERPTKKRGKLPKATTDFLKDWLHRHSDHPYPSEEEKKQLCAATGLSMSQVSNWMINARRRILAPVRPASGPSTTHPLPSQRGSVSHPPVSNASLLAANRRASLPGEGMQLYHPLSLQSIPASSHASLGSDPYYNTSQRSMLGVGGSYGRGYSGYTQQQSSLSSSAYTFPTPAAVASQQQQQQQQQQSSYMPSGMPMSAQQSQPQYLSSQHGHGHSLGGLSHHVPSSGHGMYTQHQQQQQQYMQDREGHHTPTGSGSGYHTPQ</sequence>
<dbReference type="InterPro" id="IPR050224">
    <property type="entry name" value="TALE_homeobox"/>
</dbReference>
<feature type="compositionally biased region" description="Polar residues" evidence="6">
    <location>
        <begin position="186"/>
        <end position="196"/>
    </location>
</feature>
<dbReference type="KEGG" id="hir:HETIRDRAFT_418027"/>
<dbReference type="GO" id="GO:0003677">
    <property type="term" value="F:DNA binding"/>
    <property type="evidence" value="ECO:0007669"/>
    <property type="project" value="UniProtKB-UniRule"/>
</dbReference>
<dbReference type="eggNOG" id="KOG0773">
    <property type="taxonomic scope" value="Eukaryota"/>
</dbReference>
<dbReference type="InterPro" id="IPR008422">
    <property type="entry name" value="KN_HD"/>
</dbReference>
<comment type="subcellular location">
    <subcellularLocation>
        <location evidence="5">Nucleus</location>
    </subcellularLocation>
</comment>
<name>W4K867_HETIT</name>
<keyword evidence="4 5" id="KW-0539">Nucleus</keyword>
<comment type="similarity">
    <text evidence="1">Belongs to the TALE/M-ATYP homeobox family.</text>
</comment>
<evidence type="ECO:0000259" key="7">
    <source>
        <dbReference type="PROSITE" id="PS50071"/>
    </source>
</evidence>
<evidence type="ECO:0000313" key="8">
    <source>
        <dbReference type="EMBL" id="ETW82022.1"/>
    </source>
</evidence>
<feature type="compositionally biased region" description="Low complexity" evidence="6">
    <location>
        <begin position="322"/>
        <end position="342"/>
    </location>
</feature>
<feature type="compositionally biased region" description="Low complexity" evidence="6">
    <location>
        <begin position="526"/>
        <end position="538"/>
    </location>
</feature>
<dbReference type="GeneID" id="20673440"/>
<dbReference type="HOGENOM" id="CLU_017162_0_0_1"/>
<feature type="region of interest" description="Disordered" evidence="6">
    <location>
        <begin position="417"/>
        <end position="440"/>
    </location>
</feature>
<protein>
    <recommendedName>
        <fullName evidence="7">Homeobox domain-containing protein</fullName>
    </recommendedName>
</protein>
<evidence type="ECO:0000256" key="4">
    <source>
        <dbReference type="ARBA" id="ARBA00023242"/>
    </source>
</evidence>
<gene>
    <name evidence="8" type="ORF">HETIRDRAFT_418027</name>
</gene>
<dbReference type="GO" id="GO:0005634">
    <property type="term" value="C:nucleus"/>
    <property type="evidence" value="ECO:0007669"/>
    <property type="project" value="UniProtKB-SubCell"/>
</dbReference>
<feature type="compositionally biased region" description="Polar residues" evidence="6">
    <location>
        <begin position="420"/>
        <end position="433"/>
    </location>
</feature>
<dbReference type="SMART" id="SM00389">
    <property type="entry name" value="HOX"/>
    <property type="match status" value="1"/>
</dbReference>
<feature type="DNA-binding region" description="Homeobox" evidence="5">
    <location>
        <begin position="353"/>
        <end position="415"/>
    </location>
</feature>
<feature type="domain" description="Homeobox" evidence="7">
    <location>
        <begin position="351"/>
        <end position="414"/>
    </location>
</feature>
<feature type="compositionally biased region" description="Low complexity" evidence="6">
    <location>
        <begin position="164"/>
        <end position="184"/>
    </location>
</feature>
<reference evidence="8 9" key="1">
    <citation type="journal article" date="2012" name="New Phytol.">
        <title>Insight into trade-off between wood decay and parasitism from the genome of a fungal forest pathogen.</title>
        <authorList>
            <person name="Olson A."/>
            <person name="Aerts A."/>
            <person name="Asiegbu F."/>
            <person name="Belbahri L."/>
            <person name="Bouzid O."/>
            <person name="Broberg A."/>
            <person name="Canback B."/>
            <person name="Coutinho P.M."/>
            <person name="Cullen D."/>
            <person name="Dalman K."/>
            <person name="Deflorio G."/>
            <person name="van Diepen L.T."/>
            <person name="Dunand C."/>
            <person name="Duplessis S."/>
            <person name="Durling M."/>
            <person name="Gonthier P."/>
            <person name="Grimwood J."/>
            <person name="Fossdal C.G."/>
            <person name="Hansson D."/>
            <person name="Henrissat B."/>
            <person name="Hietala A."/>
            <person name="Himmelstrand K."/>
            <person name="Hoffmeister D."/>
            <person name="Hogberg N."/>
            <person name="James T.Y."/>
            <person name="Karlsson M."/>
            <person name="Kohler A."/>
            <person name="Kues U."/>
            <person name="Lee Y.H."/>
            <person name="Lin Y.C."/>
            <person name="Lind M."/>
            <person name="Lindquist E."/>
            <person name="Lombard V."/>
            <person name="Lucas S."/>
            <person name="Lunden K."/>
            <person name="Morin E."/>
            <person name="Murat C."/>
            <person name="Park J."/>
            <person name="Raffaello T."/>
            <person name="Rouze P."/>
            <person name="Salamov A."/>
            <person name="Schmutz J."/>
            <person name="Solheim H."/>
            <person name="Stahlberg J."/>
            <person name="Velez H."/>
            <person name="de Vries R.P."/>
            <person name="Wiebenga A."/>
            <person name="Woodward S."/>
            <person name="Yakovlev I."/>
            <person name="Garbelotto M."/>
            <person name="Martin F."/>
            <person name="Grigoriev I.V."/>
            <person name="Stenlid J."/>
        </authorList>
    </citation>
    <scope>NUCLEOTIDE SEQUENCE [LARGE SCALE GENOMIC DNA]</scope>
    <source>
        <strain evidence="8 9">TC 32-1</strain>
    </source>
</reference>
<dbReference type="RefSeq" id="XP_009546602.1">
    <property type="nucleotide sequence ID" value="XM_009548307.1"/>
</dbReference>
<proteinExistence type="inferred from homology"/>
<feature type="compositionally biased region" description="Low complexity" evidence="6">
    <location>
        <begin position="567"/>
        <end position="592"/>
    </location>
</feature>
<feature type="compositionally biased region" description="Low complexity" evidence="6">
    <location>
        <begin position="1"/>
        <end position="14"/>
    </location>
</feature>
<evidence type="ECO:0000256" key="2">
    <source>
        <dbReference type="ARBA" id="ARBA00023125"/>
    </source>
</evidence>
<feature type="compositionally biased region" description="Polar residues" evidence="6">
    <location>
        <begin position="105"/>
        <end position="115"/>
    </location>
</feature>
<keyword evidence="3 5" id="KW-0371">Homeobox</keyword>
<evidence type="ECO:0000256" key="3">
    <source>
        <dbReference type="ARBA" id="ARBA00023155"/>
    </source>
</evidence>
<dbReference type="SUPFAM" id="SSF46689">
    <property type="entry name" value="Homeodomain-like"/>
    <property type="match status" value="1"/>
</dbReference>
<feature type="region of interest" description="Disordered" evidence="6">
    <location>
        <begin position="322"/>
        <end position="362"/>
    </location>
</feature>
<feature type="region of interest" description="Disordered" evidence="6">
    <location>
        <begin position="1"/>
        <end position="68"/>
    </location>
</feature>
<dbReference type="Gene3D" id="1.10.10.60">
    <property type="entry name" value="Homeodomain-like"/>
    <property type="match status" value="1"/>
</dbReference>
<dbReference type="CDD" id="cd00086">
    <property type="entry name" value="homeodomain"/>
    <property type="match status" value="1"/>
</dbReference>